<organism evidence="1 2">
    <name type="scientific">Paracoccus versutus</name>
    <name type="common">Thiobacillus versutus</name>
    <dbReference type="NCBI Taxonomy" id="34007"/>
    <lineage>
        <taxon>Bacteria</taxon>
        <taxon>Pseudomonadati</taxon>
        <taxon>Pseudomonadota</taxon>
        <taxon>Alphaproteobacteria</taxon>
        <taxon>Rhodobacterales</taxon>
        <taxon>Paracoccaceae</taxon>
        <taxon>Paracoccus</taxon>
    </lineage>
</organism>
<evidence type="ECO:0008006" key="3">
    <source>
        <dbReference type="Google" id="ProtNLM"/>
    </source>
</evidence>
<reference evidence="1 2" key="1">
    <citation type="submission" date="2018-08" db="EMBL/GenBank/DDBJ databases">
        <title>Genomic Encyclopedia of Archaeal and Bacterial Type Strains, Phase II (KMG-II): from individual species to whole genera.</title>
        <authorList>
            <person name="Goeker M."/>
        </authorList>
    </citation>
    <scope>NUCLEOTIDE SEQUENCE [LARGE SCALE GENOMIC DNA]</scope>
    <source>
        <strain evidence="1 2">DSM 17099</strain>
    </source>
</reference>
<evidence type="ECO:0000313" key="2">
    <source>
        <dbReference type="Proteomes" id="UP000256941"/>
    </source>
</evidence>
<proteinExistence type="predicted"/>
<dbReference type="Proteomes" id="UP000256941">
    <property type="component" value="Unassembled WGS sequence"/>
</dbReference>
<dbReference type="AlphaFoldDB" id="A0A3D9XSM2"/>
<name>A0A3D9XSM2_PARVE</name>
<dbReference type="EMBL" id="QTUJ01000001">
    <property type="protein sequence ID" value="REF73444.1"/>
    <property type="molecule type" value="Genomic_DNA"/>
</dbReference>
<gene>
    <name evidence="1" type="ORF">BDD41_2003</name>
</gene>
<sequence length="120" mass="13227">MVQDAGHEMKTRMRADLRTAMKDGRGGDARLIRSLIAAIDNAEAPPARASSGAAEQHRFLSGSAEVERLLLDAERVRAILLAEIEEREQVTAEMDRLDRPDRADAIRAEARLAASYLSRS</sequence>
<dbReference type="Gene3D" id="1.10.1510.10">
    <property type="entry name" value="Uncharacterised protein YqeY/AIM41 PF09424, N-terminal domain"/>
    <property type="match status" value="1"/>
</dbReference>
<protein>
    <recommendedName>
        <fullName evidence="3">GatB/YqeY domain-containing protein</fullName>
    </recommendedName>
</protein>
<accession>A0A3D9XSM2</accession>
<dbReference type="InterPro" id="IPR042184">
    <property type="entry name" value="YqeY/Aim41_N"/>
</dbReference>
<evidence type="ECO:0000313" key="1">
    <source>
        <dbReference type="EMBL" id="REF73444.1"/>
    </source>
</evidence>
<comment type="caution">
    <text evidence="1">The sequence shown here is derived from an EMBL/GenBank/DDBJ whole genome shotgun (WGS) entry which is preliminary data.</text>
</comment>